<dbReference type="InterPro" id="IPR001345">
    <property type="entry name" value="PG/BPGM_mutase_AS"/>
</dbReference>
<gene>
    <name evidence="2" type="ORF">LWF01_17640</name>
</gene>
<proteinExistence type="predicted"/>
<dbReference type="Gene3D" id="3.40.50.1240">
    <property type="entry name" value="Phosphoglycerate mutase-like"/>
    <property type="match status" value="1"/>
</dbReference>
<dbReference type="PANTHER" id="PTHR48100">
    <property type="entry name" value="BROAD-SPECIFICITY PHOSPHATASE YOR283W-RELATED"/>
    <property type="match status" value="1"/>
</dbReference>
<dbReference type="InterPro" id="IPR029033">
    <property type="entry name" value="His_PPase_superfam"/>
</dbReference>
<keyword evidence="3" id="KW-1185">Reference proteome</keyword>
<dbReference type="InterPro" id="IPR013078">
    <property type="entry name" value="His_Pase_superF_clade-1"/>
</dbReference>
<dbReference type="EMBL" id="CP090958">
    <property type="protein sequence ID" value="WGW11887.1"/>
    <property type="molecule type" value="Genomic_DNA"/>
</dbReference>
<dbReference type="GO" id="GO:0016787">
    <property type="term" value="F:hydrolase activity"/>
    <property type="evidence" value="ECO:0007669"/>
    <property type="project" value="UniProtKB-KW"/>
</dbReference>
<dbReference type="Proteomes" id="UP001209083">
    <property type="component" value="Chromosome"/>
</dbReference>
<dbReference type="SUPFAM" id="SSF53254">
    <property type="entry name" value="Phosphoglycerate mutase-like"/>
    <property type="match status" value="1"/>
</dbReference>
<keyword evidence="1" id="KW-0732">Signal</keyword>
<keyword evidence="2" id="KW-0378">Hydrolase</keyword>
<organism evidence="2 3">
    <name type="scientific">Saxibacter everestensis</name>
    <dbReference type="NCBI Taxonomy" id="2909229"/>
    <lineage>
        <taxon>Bacteria</taxon>
        <taxon>Bacillati</taxon>
        <taxon>Actinomycetota</taxon>
        <taxon>Actinomycetes</taxon>
        <taxon>Micrococcales</taxon>
        <taxon>Brevibacteriaceae</taxon>
        <taxon>Saxibacter</taxon>
    </lineage>
</organism>
<protein>
    <submittedName>
        <fullName evidence="2">Histidine phosphatase family protein</fullName>
        <ecNumber evidence="2">3.1.3.-</ecNumber>
    </submittedName>
</protein>
<reference evidence="2 3" key="1">
    <citation type="submission" date="2023-05" db="EMBL/GenBank/DDBJ databases">
        <title>Lithophilousrod everest ZFBP1038 complete genpme.</title>
        <authorList>
            <person name="Tian M."/>
        </authorList>
    </citation>
    <scope>NUCLEOTIDE SEQUENCE [LARGE SCALE GENOMIC DNA]</scope>
    <source>
        <strain evidence="2 3">ZFBP1038</strain>
    </source>
</reference>
<evidence type="ECO:0000313" key="3">
    <source>
        <dbReference type="Proteomes" id="UP001209083"/>
    </source>
</evidence>
<dbReference type="EC" id="3.1.3.-" evidence="2"/>
<accession>A0ABY8QSA2</accession>
<feature type="chain" id="PRO_5046330429" evidence="1">
    <location>
        <begin position="25"/>
        <end position="270"/>
    </location>
</feature>
<dbReference type="PROSITE" id="PS51257">
    <property type="entry name" value="PROKAR_LIPOPROTEIN"/>
    <property type="match status" value="1"/>
</dbReference>
<dbReference type="PROSITE" id="PS00175">
    <property type="entry name" value="PG_MUTASE"/>
    <property type="match status" value="1"/>
</dbReference>
<dbReference type="InterPro" id="IPR050275">
    <property type="entry name" value="PGM_Phosphatase"/>
</dbReference>
<sequence length="270" mass="28119">MISTRLTKHGFTALTAIGVAAGLAACTASPVPAPTSANDAVTIYLTRHGETILNELDRVQGWADSPLTESGREDAKNLGEGLRSKGVGFDAAYSADMLRHFDTATLALDAAGSRLKPTRDDQLREMAFGPFEGGSNEAMWNAVADEQGYENQGALFADMANLDFLTLLDSIDDAAGETDLPVETSAEVADRALDALGDIGKDQEDAGGGNVLVVSSGITITCVLAELGADLSGVKNGIENAAVNKLTFDDGEWSVESVNDTSFVEVGASN</sequence>
<feature type="signal peptide" evidence="1">
    <location>
        <begin position="1"/>
        <end position="24"/>
    </location>
</feature>
<evidence type="ECO:0000256" key="1">
    <source>
        <dbReference type="SAM" id="SignalP"/>
    </source>
</evidence>
<dbReference type="Pfam" id="PF00300">
    <property type="entry name" value="His_Phos_1"/>
    <property type="match status" value="2"/>
</dbReference>
<dbReference type="SMART" id="SM00855">
    <property type="entry name" value="PGAM"/>
    <property type="match status" value="1"/>
</dbReference>
<dbReference type="CDD" id="cd07067">
    <property type="entry name" value="HP_PGM_like"/>
    <property type="match status" value="1"/>
</dbReference>
<dbReference type="RefSeq" id="WP_349638682.1">
    <property type="nucleotide sequence ID" value="NZ_CP090958.1"/>
</dbReference>
<dbReference type="PANTHER" id="PTHR48100:SF9">
    <property type="entry name" value="PHOSPHOGLYCERATE MUTASE 2 PARALOG"/>
    <property type="match status" value="1"/>
</dbReference>
<evidence type="ECO:0000313" key="2">
    <source>
        <dbReference type="EMBL" id="WGW11887.1"/>
    </source>
</evidence>
<name>A0ABY8QSA2_9MICO</name>